<dbReference type="Proteomes" id="UP001486888">
    <property type="component" value="Chromosome"/>
</dbReference>
<proteinExistence type="predicted"/>
<dbReference type="EMBL" id="CP125942">
    <property type="protein sequence ID" value="XAO45726.1"/>
    <property type="molecule type" value="Genomic_DNA"/>
</dbReference>
<accession>A0AAU6WDF3</accession>
<dbReference type="KEGG" id="gey:QMQ05_15510"/>
<name>A0AAU6WDF3_9MICC</name>
<dbReference type="RefSeq" id="WP_345471480.1">
    <property type="nucleotide sequence ID" value="NZ_CP125942.1"/>
</dbReference>
<sequence>MPAKNFAAVRDRAARMIRDRLSEHPSMYAACKAVAPKLDVGPESLPRWVSHFQVDAGQGIDRAPMSSRRCGKNAGSQLNARFNAENYHVLMISTLHM</sequence>
<evidence type="ECO:0000313" key="2">
    <source>
        <dbReference type="Proteomes" id="UP001486888"/>
    </source>
</evidence>
<evidence type="ECO:0000313" key="1">
    <source>
        <dbReference type="EMBL" id="XAO45726.1"/>
    </source>
</evidence>
<evidence type="ECO:0008006" key="3">
    <source>
        <dbReference type="Google" id="ProtNLM"/>
    </source>
</evidence>
<protein>
    <recommendedName>
        <fullName evidence="3">Transposase</fullName>
    </recommendedName>
</protein>
<reference evidence="1 2" key="1">
    <citation type="submission" date="2023-05" db="EMBL/GenBank/DDBJ databases">
        <title>Glutamicibacter sp. B1, complete genome.</title>
        <authorList>
            <person name="Long Y.H."/>
            <person name="Fang T."/>
            <person name="Li X.Y."/>
        </authorList>
    </citation>
    <scope>NUCLEOTIDE SEQUENCE [LARGE SCALE GENOMIC DNA]</scope>
    <source>
        <strain evidence="1 2">B1</strain>
    </source>
</reference>
<dbReference type="InterPro" id="IPR036388">
    <property type="entry name" value="WH-like_DNA-bd_sf"/>
</dbReference>
<dbReference type="AlphaFoldDB" id="A0AAU6WDF3"/>
<gene>
    <name evidence="1" type="ORF">QMQ05_15510</name>
</gene>
<keyword evidence="2" id="KW-1185">Reference proteome</keyword>
<organism evidence="1 2">
    <name type="scientific">Glutamicibacter ectropisis</name>
    <dbReference type="NCBI Taxonomy" id="3046593"/>
    <lineage>
        <taxon>Bacteria</taxon>
        <taxon>Bacillati</taxon>
        <taxon>Actinomycetota</taxon>
        <taxon>Actinomycetes</taxon>
        <taxon>Micrococcales</taxon>
        <taxon>Micrococcaceae</taxon>
        <taxon>Glutamicibacter</taxon>
    </lineage>
</organism>
<dbReference type="Gene3D" id="1.10.10.10">
    <property type="entry name" value="Winged helix-like DNA-binding domain superfamily/Winged helix DNA-binding domain"/>
    <property type="match status" value="1"/>
</dbReference>